<proteinExistence type="predicted"/>
<dbReference type="SUPFAM" id="SSF55729">
    <property type="entry name" value="Acyl-CoA N-acyltransferases (Nat)"/>
    <property type="match status" value="1"/>
</dbReference>
<dbReference type="InterPro" id="IPR050832">
    <property type="entry name" value="Bact_Acetyltransf"/>
</dbReference>
<dbReference type="PANTHER" id="PTHR43877">
    <property type="entry name" value="AMINOALKYLPHOSPHONATE N-ACETYLTRANSFERASE-RELATED-RELATED"/>
    <property type="match status" value="1"/>
</dbReference>
<dbReference type="InterPro" id="IPR000182">
    <property type="entry name" value="GNAT_dom"/>
</dbReference>
<reference evidence="4 5" key="1">
    <citation type="submission" date="2017-05" db="EMBL/GenBank/DDBJ databases">
        <authorList>
            <person name="Varghese N."/>
            <person name="Submissions S."/>
        </authorList>
    </citation>
    <scope>NUCLEOTIDE SEQUENCE [LARGE SCALE GENOMIC DNA]</scope>
    <source>
        <strain evidence="4 5">DSM 15949</strain>
    </source>
</reference>
<evidence type="ECO:0000313" key="4">
    <source>
        <dbReference type="EMBL" id="SMP26979.1"/>
    </source>
</evidence>
<accession>A0ABY1P5S4</accession>
<evidence type="ECO:0000256" key="2">
    <source>
        <dbReference type="ARBA" id="ARBA00023315"/>
    </source>
</evidence>
<protein>
    <submittedName>
        <fullName evidence="4">Ribosomal protein S18 acetylase RimI</fullName>
    </submittedName>
</protein>
<comment type="caution">
    <text evidence="4">The sequence shown here is derived from an EMBL/GenBank/DDBJ whole genome shotgun (WGS) entry which is preliminary data.</text>
</comment>
<keyword evidence="2" id="KW-0012">Acyltransferase</keyword>
<name>A0ABY1P5S4_9HYPH</name>
<keyword evidence="4" id="KW-0689">Ribosomal protein</keyword>
<dbReference type="Proteomes" id="UP001157914">
    <property type="component" value="Unassembled WGS sequence"/>
</dbReference>
<dbReference type="Gene3D" id="3.40.630.30">
    <property type="match status" value="1"/>
</dbReference>
<keyword evidence="5" id="KW-1185">Reference proteome</keyword>
<feature type="domain" description="N-acetyltransferase" evidence="3">
    <location>
        <begin position="11"/>
        <end position="181"/>
    </location>
</feature>
<dbReference type="InterPro" id="IPR016181">
    <property type="entry name" value="Acyl_CoA_acyltransferase"/>
</dbReference>
<dbReference type="GO" id="GO:0005840">
    <property type="term" value="C:ribosome"/>
    <property type="evidence" value="ECO:0007669"/>
    <property type="project" value="UniProtKB-KW"/>
</dbReference>
<dbReference type="RefSeq" id="WP_155192698.1">
    <property type="nucleotide sequence ID" value="NZ_BAAAEA010000002.1"/>
</dbReference>
<organism evidence="4 5">
    <name type="scientific">Roseibium denhamense</name>
    <dbReference type="NCBI Taxonomy" id="76305"/>
    <lineage>
        <taxon>Bacteria</taxon>
        <taxon>Pseudomonadati</taxon>
        <taxon>Pseudomonadota</taxon>
        <taxon>Alphaproteobacteria</taxon>
        <taxon>Hyphomicrobiales</taxon>
        <taxon>Stappiaceae</taxon>
        <taxon>Roseibium</taxon>
    </lineage>
</organism>
<keyword evidence="4" id="KW-0687">Ribonucleoprotein</keyword>
<evidence type="ECO:0000256" key="1">
    <source>
        <dbReference type="ARBA" id="ARBA00022679"/>
    </source>
</evidence>
<gene>
    <name evidence="4" type="ORF">SAMN06265374_2841</name>
</gene>
<dbReference type="Pfam" id="PF00583">
    <property type="entry name" value="Acetyltransf_1"/>
    <property type="match status" value="1"/>
</dbReference>
<dbReference type="PROSITE" id="PS51186">
    <property type="entry name" value="GNAT"/>
    <property type="match status" value="1"/>
</dbReference>
<sequence length="181" mass="19628">MTAETFPPAPPVVYLLSDRQAYSAVPGLARLLIACLEDGAGIGFVLPLSVEDAEAFWRAKCEELTSGQSFMMVARQGADIAGVVMLCLAPQQNGSHRADVAKLMVHPDHRRKGLARKLMAAVDDLARAQTRWLLVLDTVTGDSAESLYPTCGYQKAGIIPDYAYGSHGQLDATTIFYKDLR</sequence>
<keyword evidence="1" id="KW-0808">Transferase</keyword>
<dbReference type="EMBL" id="FXTT01000003">
    <property type="protein sequence ID" value="SMP26979.1"/>
    <property type="molecule type" value="Genomic_DNA"/>
</dbReference>
<dbReference type="CDD" id="cd04301">
    <property type="entry name" value="NAT_SF"/>
    <property type="match status" value="1"/>
</dbReference>
<evidence type="ECO:0000313" key="5">
    <source>
        <dbReference type="Proteomes" id="UP001157914"/>
    </source>
</evidence>
<evidence type="ECO:0000259" key="3">
    <source>
        <dbReference type="PROSITE" id="PS51186"/>
    </source>
</evidence>